<proteinExistence type="predicted"/>
<dbReference type="Proteomes" id="UP000317496">
    <property type="component" value="Chromosome"/>
</dbReference>
<sequence length="209" mass="22566">MTEPADTNLRFAVAAYAAGVTAKSLRHWIDAGLELPDGPPDSGHWRHSYRNVAVIALTAAIAGAGPSVSDANRLALAGIMRATRPAPSEADARGGQLVAAWRHHRLQVSHEIEGAPSLRRVELRRSYSEWRNLSAPEFYEQVRREIEPASVFVQIDVAAVLEAAFARADEALKIARLTDDSVDEFAADFVGELTAQLQAGAAMRATTEA</sequence>
<dbReference type="EMBL" id="CP041636">
    <property type="protein sequence ID" value="QDO99090.1"/>
    <property type="molecule type" value="Genomic_DNA"/>
</dbReference>
<gene>
    <name evidence="1" type="ORF">FNB15_18245</name>
</gene>
<keyword evidence="2" id="KW-1185">Reference proteome</keyword>
<accession>A0A516H5Y0</accession>
<protein>
    <recommendedName>
        <fullName evidence="3">MerR family transcriptional regulator</fullName>
    </recommendedName>
</protein>
<dbReference type="InterPro" id="IPR009061">
    <property type="entry name" value="DNA-bd_dom_put_sf"/>
</dbReference>
<evidence type="ECO:0000313" key="2">
    <source>
        <dbReference type="Proteomes" id="UP000317496"/>
    </source>
</evidence>
<evidence type="ECO:0000313" key="1">
    <source>
        <dbReference type="EMBL" id="QDO99090.1"/>
    </source>
</evidence>
<reference evidence="1 2" key="1">
    <citation type="submission" date="2019-07" db="EMBL/GenBank/DDBJ databases">
        <title>Genome sequencing for Ferrovibrio sp. K5.</title>
        <authorList>
            <person name="Park S.-J."/>
        </authorList>
    </citation>
    <scope>NUCLEOTIDE SEQUENCE [LARGE SCALE GENOMIC DNA]</scope>
    <source>
        <strain evidence="1 2">K5</strain>
    </source>
</reference>
<dbReference type="SUPFAM" id="SSF46955">
    <property type="entry name" value="Putative DNA-binding domain"/>
    <property type="match status" value="1"/>
</dbReference>
<name>A0A516H5Y0_9PROT</name>
<dbReference type="RefSeq" id="WP_144258086.1">
    <property type="nucleotide sequence ID" value="NZ_CP041636.1"/>
</dbReference>
<evidence type="ECO:0008006" key="3">
    <source>
        <dbReference type="Google" id="ProtNLM"/>
    </source>
</evidence>
<dbReference type="KEGG" id="fer:FNB15_18245"/>
<dbReference type="AlphaFoldDB" id="A0A516H5Y0"/>
<organism evidence="1 2">
    <name type="scientific">Ferrovibrio terrae</name>
    <dbReference type="NCBI Taxonomy" id="2594003"/>
    <lineage>
        <taxon>Bacteria</taxon>
        <taxon>Pseudomonadati</taxon>
        <taxon>Pseudomonadota</taxon>
        <taxon>Alphaproteobacteria</taxon>
        <taxon>Rhodospirillales</taxon>
        <taxon>Rhodospirillaceae</taxon>
        <taxon>Ferrovibrio</taxon>
    </lineage>
</organism>